<keyword evidence="3" id="KW-1185">Reference proteome</keyword>
<dbReference type="InParanoid" id="A0LIY6"/>
<gene>
    <name evidence="2" type="ordered locus">Sfum_1701</name>
</gene>
<dbReference type="GO" id="GO:0003700">
    <property type="term" value="F:DNA-binding transcription factor activity"/>
    <property type="evidence" value="ECO:0007669"/>
    <property type="project" value="InterPro"/>
</dbReference>
<dbReference type="KEGG" id="sfu:Sfum_1701"/>
<evidence type="ECO:0000313" key="3">
    <source>
        <dbReference type="Proteomes" id="UP000001784"/>
    </source>
</evidence>
<evidence type="ECO:0000259" key="1">
    <source>
        <dbReference type="Pfam" id="PF00126"/>
    </source>
</evidence>
<dbReference type="Pfam" id="PF00126">
    <property type="entry name" value="HTH_1"/>
    <property type="match status" value="1"/>
</dbReference>
<dbReference type="InterPro" id="IPR036390">
    <property type="entry name" value="WH_DNA-bd_sf"/>
</dbReference>
<dbReference type="Proteomes" id="UP000001784">
    <property type="component" value="Chromosome"/>
</dbReference>
<dbReference type="Gene3D" id="1.10.10.10">
    <property type="entry name" value="Winged helix-like DNA-binding domain superfamily/Winged helix DNA-binding domain"/>
    <property type="match status" value="1"/>
</dbReference>
<dbReference type="AlphaFoldDB" id="A0LIY6"/>
<dbReference type="eggNOG" id="COG2005">
    <property type="taxonomic scope" value="Bacteria"/>
</dbReference>
<evidence type="ECO:0000313" key="2">
    <source>
        <dbReference type="EMBL" id="ABK17388.1"/>
    </source>
</evidence>
<dbReference type="InterPro" id="IPR036388">
    <property type="entry name" value="WH-like_DNA-bd_sf"/>
</dbReference>
<organism evidence="2 3">
    <name type="scientific">Syntrophobacter fumaroxidans (strain DSM 10017 / MPOB)</name>
    <dbReference type="NCBI Taxonomy" id="335543"/>
    <lineage>
        <taxon>Bacteria</taxon>
        <taxon>Pseudomonadati</taxon>
        <taxon>Thermodesulfobacteriota</taxon>
        <taxon>Syntrophobacteria</taxon>
        <taxon>Syntrophobacterales</taxon>
        <taxon>Syntrophobacteraceae</taxon>
        <taxon>Syntrophobacter</taxon>
    </lineage>
</organism>
<feature type="domain" description="HTH lysR-type" evidence="1">
    <location>
        <begin position="34"/>
        <end position="95"/>
    </location>
</feature>
<name>A0LIY6_SYNFM</name>
<proteinExistence type="predicted"/>
<accession>A0LIY6</accession>
<sequence>MESTLAKKSPGRLTIRSKIWIADEDGGVVFGAGRLRILRAVEEQGSIHLAAKTLNMSYRAVWGKIKATEDRLGRPLLTRKVGGTKGGGSELTPLGKALVERFRHLQTLTETAADTLFQDLFIDGL</sequence>
<dbReference type="OrthoDB" id="9800709at2"/>
<dbReference type="InterPro" id="IPR000847">
    <property type="entry name" value="LysR_HTH_N"/>
</dbReference>
<dbReference type="PANTHER" id="PTHR30432">
    <property type="entry name" value="TRANSCRIPTIONAL REGULATOR MODE"/>
    <property type="match status" value="1"/>
</dbReference>
<dbReference type="InterPro" id="IPR051815">
    <property type="entry name" value="Molybdate_resp_trans_reg"/>
</dbReference>
<dbReference type="HOGENOM" id="CLU_125440_2_2_7"/>
<dbReference type="EMBL" id="CP000478">
    <property type="protein sequence ID" value="ABK17388.1"/>
    <property type="molecule type" value="Genomic_DNA"/>
</dbReference>
<reference evidence="2 3" key="1">
    <citation type="submission" date="2006-10" db="EMBL/GenBank/DDBJ databases">
        <title>Complete sequence of Syntrophobacter fumaroxidans MPOB.</title>
        <authorList>
            <consortium name="US DOE Joint Genome Institute"/>
            <person name="Copeland A."/>
            <person name="Lucas S."/>
            <person name="Lapidus A."/>
            <person name="Barry K."/>
            <person name="Detter J.C."/>
            <person name="Glavina del Rio T."/>
            <person name="Hammon N."/>
            <person name="Israni S."/>
            <person name="Pitluck S."/>
            <person name="Goltsman E.G."/>
            <person name="Martinez M."/>
            <person name="Schmutz J."/>
            <person name="Larimer F."/>
            <person name="Land M."/>
            <person name="Hauser L."/>
            <person name="Kyrpides N."/>
            <person name="Kim E."/>
            <person name="Boone D.R."/>
            <person name="Brockman F."/>
            <person name="Culley D."/>
            <person name="Ferry J."/>
            <person name="Gunsalus R."/>
            <person name="McInerney M.J."/>
            <person name="Morrison M."/>
            <person name="Plugge C."/>
            <person name="Rohlin L."/>
            <person name="Scholten J."/>
            <person name="Sieber J."/>
            <person name="Stams A.J.M."/>
            <person name="Worm P."/>
            <person name="Henstra A.M."/>
            <person name="Richardson P."/>
        </authorList>
    </citation>
    <scope>NUCLEOTIDE SEQUENCE [LARGE SCALE GENOMIC DNA]</scope>
    <source>
        <strain evidence="3">DSM 10017 / MPOB</strain>
    </source>
</reference>
<protein>
    <submittedName>
        <fullName evidence="2">Putative transcriptional regulator, ModE family</fullName>
    </submittedName>
</protein>
<dbReference type="PANTHER" id="PTHR30432:SF1">
    <property type="entry name" value="DNA-BINDING TRANSCRIPTIONAL DUAL REGULATOR MODE"/>
    <property type="match status" value="1"/>
</dbReference>
<dbReference type="STRING" id="335543.Sfum_1701"/>
<dbReference type="SUPFAM" id="SSF46785">
    <property type="entry name" value="Winged helix' DNA-binding domain"/>
    <property type="match status" value="1"/>
</dbReference>